<keyword evidence="4" id="KW-1185">Reference proteome</keyword>
<proteinExistence type="predicted"/>
<dbReference type="EMBL" id="JBAHYK010000013">
    <property type="protein sequence ID" value="KAL0581259.1"/>
    <property type="molecule type" value="Genomic_DNA"/>
</dbReference>
<dbReference type="InterPro" id="IPR027372">
    <property type="entry name" value="Phytase-like_dom"/>
</dbReference>
<accession>A0ABR3G095</accession>
<feature type="chain" id="PRO_5045909604" description="Phytase-like domain-containing protein" evidence="1">
    <location>
        <begin position="23"/>
        <end position="496"/>
    </location>
</feature>
<feature type="domain" description="Phytase-like" evidence="2">
    <location>
        <begin position="80"/>
        <end position="369"/>
    </location>
</feature>
<dbReference type="Pfam" id="PF13449">
    <property type="entry name" value="Phytase-like"/>
    <property type="match status" value="1"/>
</dbReference>
<evidence type="ECO:0000313" key="3">
    <source>
        <dbReference type="EMBL" id="KAL0581259.1"/>
    </source>
</evidence>
<evidence type="ECO:0000259" key="2">
    <source>
        <dbReference type="Pfam" id="PF13449"/>
    </source>
</evidence>
<organism evidence="3 4">
    <name type="scientific">Marasmius crinis-equi</name>
    <dbReference type="NCBI Taxonomy" id="585013"/>
    <lineage>
        <taxon>Eukaryota</taxon>
        <taxon>Fungi</taxon>
        <taxon>Dikarya</taxon>
        <taxon>Basidiomycota</taxon>
        <taxon>Agaricomycotina</taxon>
        <taxon>Agaricomycetes</taxon>
        <taxon>Agaricomycetidae</taxon>
        <taxon>Agaricales</taxon>
        <taxon>Marasmiineae</taxon>
        <taxon>Marasmiaceae</taxon>
        <taxon>Marasmius</taxon>
    </lineage>
</organism>
<name>A0ABR3G095_9AGAR</name>
<sequence length="496" mass="53458">MKAFLAIATCLLASSTASPIRARDDSVKLDGVKYVNKGLVGFGLIPSDFRESTGDTLGGIGSAIAFKRGTWTKNTNGSYTGTLVARPDRGFNVETTIDYQARQHEIDFVLTPYTNSKKLSFADAQKTLQLTYKNTTLMFERNDVKTSGLDALAVRPAQDGFPAVTDADPEMPIPSTDYSHLSLDVEGVVAVADGSYWISDEYGPYIYHFTADGHLISTIQPPAAILPKDSDGNLNFTSEENPTTGRTPNQGFEGLTLDSDNNILYAMLQSATIQDGGADDSTSRYSRLVAYDVSSSARPALVGEWVVPLPISNDKGKTRASSEIHFVSKNVFLSLSRDGKGNGNDDSESKYKQADLFSIASATDIHGTKFDDPSSPLAPGGVLDSSIVPATYVSFVDYLDDDELDRFGLHNGGDFDEQLIDGKWESLAIAPVDDPESPNDYFLFTAADNDFISTHGVSLGVPFDAGQDVDNQFLVFLVTLPSVPQGSIRRALGIAI</sequence>
<dbReference type="PANTHER" id="PTHR37957">
    <property type="entry name" value="BLR7070 PROTEIN"/>
    <property type="match status" value="1"/>
</dbReference>
<dbReference type="Proteomes" id="UP001465976">
    <property type="component" value="Unassembled WGS sequence"/>
</dbReference>
<protein>
    <recommendedName>
        <fullName evidence="2">Phytase-like domain-containing protein</fullName>
    </recommendedName>
</protein>
<evidence type="ECO:0000313" key="4">
    <source>
        <dbReference type="Proteomes" id="UP001465976"/>
    </source>
</evidence>
<reference evidence="3 4" key="1">
    <citation type="submission" date="2024-02" db="EMBL/GenBank/DDBJ databases">
        <title>A draft genome for the cacao thread blight pathogen Marasmius crinis-equi.</title>
        <authorList>
            <person name="Cohen S.P."/>
            <person name="Baruah I.K."/>
            <person name="Amoako-Attah I."/>
            <person name="Bukari Y."/>
            <person name="Meinhardt L.W."/>
            <person name="Bailey B.A."/>
        </authorList>
    </citation>
    <scope>NUCLEOTIDE SEQUENCE [LARGE SCALE GENOMIC DNA]</scope>
    <source>
        <strain evidence="3 4">GH-76</strain>
    </source>
</reference>
<keyword evidence="1" id="KW-0732">Signal</keyword>
<dbReference type="SUPFAM" id="SSF101898">
    <property type="entry name" value="NHL repeat"/>
    <property type="match status" value="1"/>
</dbReference>
<dbReference type="PANTHER" id="PTHR37957:SF1">
    <property type="entry name" value="PHYTASE-LIKE DOMAIN-CONTAINING PROTEIN"/>
    <property type="match status" value="1"/>
</dbReference>
<feature type="signal peptide" evidence="1">
    <location>
        <begin position="1"/>
        <end position="22"/>
    </location>
</feature>
<gene>
    <name evidence="3" type="ORF">V5O48_000742</name>
</gene>
<evidence type="ECO:0000256" key="1">
    <source>
        <dbReference type="SAM" id="SignalP"/>
    </source>
</evidence>
<dbReference type="InterPro" id="IPR015943">
    <property type="entry name" value="WD40/YVTN_repeat-like_dom_sf"/>
</dbReference>
<comment type="caution">
    <text evidence="3">The sequence shown here is derived from an EMBL/GenBank/DDBJ whole genome shotgun (WGS) entry which is preliminary data.</text>
</comment>
<dbReference type="Gene3D" id="2.130.10.10">
    <property type="entry name" value="YVTN repeat-like/Quinoprotein amine dehydrogenase"/>
    <property type="match status" value="1"/>
</dbReference>